<keyword evidence="1" id="KW-1133">Transmembrane helix</keyword>
<evidence type="ECO:0000313" key="3">
    <source>
        <dbReference type="Proteomes" id="UP000230729"/>
    </source>
</evidence>
<evidence type="ECO:0008006" key="4">
    <source>
        <dbReference type="Google" id="ProtNLM"/>
    </source>
</evidence>
<evidence type="ECO:0000313" key="2">
    <source>
        <dbReference type="EMBL" id="PIP33916.1"/>
    </source>
</evidence>
<evidence type="ECO:0000256" key="1">
    <source>
        <dbReference type="SAM" id="Phobius"/>
    </source>
</evidence>
<dbReference type="AlphaFoldDB" id="A0A2G9ZL65"/>
<reference evidence="2 3" key="1">
    <citation type="submission" date="2017-09" db="EMBL/GenBank/DDBJ databases">
        <title>Depth-based differentiation of microbial function through sediment-hosted aquifers and enrichment of novel symbionts in the deep terrestrial subsurface.</title>
        <authorList>
            <person name="Probst A.J."/>
            <person name="Ladd B."/>
            <person name="Jarett J.K."/>
            <person name="Geller-Mcgrath D.E."/>
            <person name="Sieber C.M."/>
            <person name="Emerson J.B."/>
            <person name="Anantharaman K."/>
            <person name="Thomas B.C."/>
            <person name="Malmstrom R."/>
            <person name="Stieglmeier M."/>
            <person name="Klingl A."/>
            <person name="Woyke T."/>
            <person name="Ryan C.M."/>
            <person name="Banfield J.F."/>
        </authorList>
    </citation>
    <scope>NUCLEOTIDE SEQUENCE [LARGE SCALE GENOMIC DNA]</scope>
    <source>
        <strain evidence="2">CG23_combo_of_CG06-09_8_20_14_all_49_15</strain>
    </source>
</reference>
<gene>
    <name evidence="2" type="ORF">COX22_01875</name>
</gene>
<protein>
    <recommendedName>
        <fullName evidence="4">DUF948 domain-containing protein</fullName>
    </recommendedName>
</protein>
<name>A0A2G9ZL65_9BACT</name>
<feature type="transmembrane region" description="Helical" evidence="1">
    <location>
        <begin position="12"/>
        <end position="32"/>
    </location>
</feature>
<proteinExistence type="predicted"/>
<organism evidence="2 3">
    <name type="scientific">Candidatus Falkowbacteria bacterium CG23_combo_of_CG06-09_8_20_14_all_49_15</name>
    <dbReference type="NCBI Taxonomy" id="1974572"/>
    <lineage>
        <taxon>Bacteria</taxon>
        <taxon>Candidatus Falkowiibacteriota</taxon>
    </lineage>
</organism>
<dbReference type="Proteomes" id="UP000230729">
    <property type="component" value="Unassembled WGS sequence"/>
</dbReference>
<sequence length="99" mass="11423">MLETSRDVFYLVLSLAIAAVAFFFCWIAYYFAMTIKQVFSAAREMRQRLSKLDDLIKSLKEKIEHSTSYLLLIGEGIKKLVDVLRDKSASGRKKNPEKQ</sequence>
<accession>A0A2G9ZL65</accession>
<keyword evidence="1" id="KW-0812">Transmembrane</keyword>
<dbReference type="EMBL" id="PCSD01000038">
    <property type="protein sequence ID" value="PIP33916.1"/>
    <property type="molecule type" value="Genomic_DNA"/>
</dbReference>
<keyword evidence="1" id="KW-0472">Membrane</keyword>
<comment type="caution">
    <text evidence="2">The sequence shown here is derived from an EMBL/GenBank/DDBJ whole genome shotgun (WGS) entry which is preliminary data.</text>
</comment>